<evidence type="ECO:0008006" key="3">
    <source>
        <dbReference type="Google" id="ProtNLM"/>
    </source>
</evidence>
<dbReference type="EMBL" id="CP022753">
    <property type="protein sequence ID" value="ASU82784.1"/>
    <property type="molecule type" value="Genomic_DNA"/>
</dbReference>
<name>A0A223S3S1_9ACTN</name>
<accession>A0A223S3S1</accession>
<dbReference type="SFLD" id="SFLDG01129">
    <property type="entry name" value="C1.5:_HAD__Beta-PGM__Phosphata"/>
    <property type="match status" value="1"/>
</dbReference>
<evidence type="ECO:0000313" key="1">
    <source>
        <dbReference type="EMBL" id="ASU82784.1"/>
    </source>
</evidence>
<dbReference type="SUPFAM" id="SSF56784">
    <property type="entry name" value="HAD-like"/>
    <property type="match status" value="1"/>
</dbReference>
<dbReference type="Gene3D" id="1.10.150.240">
    <property type="entry name" value="Putative phosphatase, domain 2"/>
    <property type="match status" value="1"/>
</dbReference>
<dbReference type="KEGG" id="ngv:CDO52_08325"/>
<reference evidence="1 2" key="1">
    <citation type="submission" date="2017-08" db="EMBL/GenBank/DDBJ databases">
        <title>The complete genome sequence of Nocardiopsis gilva YIM 90087.</title>
        <authorList>
            <person name="Yin M."/>
            <person name="Tang S."/>
        </authorList>
    </citation>
    <scope>NUCLEOTIDE SEQUENCE [LARGE SCALE GENOMIC DNA]</scope>
    <source>
        <strain evidence="1 2">YIM 90087</strain>
    </source>
</reference>
<dbReference type="Gene3D" id="3.40.50.1000">
    <property type="entry name" value="HAD superfamily/HAD-like"/>
    <property type="match status" value="1"/>
</dbReference>
<dbReference type="Pfam" id="PF00702">
    <property type="entry name" value="Hydrolase"/>
    <property type="match status" value="1"/>
</dbReference>
<protein>
    <recommendedName>
        <fullName evidence="3">Haloacid dehalogenase</fullName>
    </recommendedName>
</protein>
<organism evidence="1 2">
    <name type="scientific">Nocardiopsis gilva YIM 90087</name>
    <dbReference type="NCBI Taxonomy" id="1235441"/>
    <lineage>
        <taxon>Bacteria</taxon>
        <taxon>Bacillati</taxon>
        <taxon>Actinomycetota</taxon>
        <taxon>Actinomycetes</taxon>
        <taxon>Streptosporangiales</taxon>
        <taxon>Nocardiopsidaceae</taxon>
        <taxon>Nocardiopsis</taxon>
    </lineage>
</organism>
<dbReference type="InterPro" id="IPR036412">
    <property type="entry name" value="HAD-like_sf"/>
</dbReference>
<dbReference type="GO" id="GO:0008967">
    <property type="term" value="F:phosphoglycolate phosphatase activity"/>
    <property type="evidence" value="ECO:0007669"/>
    <property type="project" value="TreeGrafter"/>
</dbReference>
<dbReference type="PANTHER" id="PTHR43434">
    <property type="entry name" value="PHOSPHOGLYCOLATE PHOSPHATASE"/>
    <property type="match status" value="1"/>
</dbReference>
<dbReference type="InterPro" id="IPR050155">
    <property type="entry name" value="HAD-like_hydrolase_sf"/>
</dbReference>
<dbReference type="AlphaFoldDB" id="A0A223S3S1"/>
<dbReference type="GO" id="GO:0005829">
    <property type="term" value="C:cytosol"/>
    <property type="evidence" value="ECO:0007669"/>
    <property type="project" value="TreeGrafter"/>
</dbReference>
<proteinExistence type="predicted"/>
<keyword evidence="2" id="KW-1185">Reference proteome</keyword>
<dbReference type="Proteomes" id="UP000215005">
    <property type="component" value="Chromosome"/>
</dbReference>
<dbReference type="GO" id="GO:0006281">
    <property type="term" value="P:DNA repair"/>
    <property type="evidence" value="ECO:0007669"/>
    <property type="project" value="TreeGrafter"/>
</dbReference>
<sequence>MELMGEHVGKRLVLWDIDKTLLDVEGVGFEVFSAAFAEYSGLTEHQETRGAGRTEWRWFHDTLLANGVDPADDGFARFLDVQDRLFAARAAEMVERGRVLAGAERILRHCAEDSDIISSLLTGNTRRNAERKLTAFGLDHLVDFSLGAYGDDHMDRPELVSIARRRVYERVGVQFTPATTVLVGDNANDIRAAQEGGARIVAVATGETDAATLRSLDADTVLDDLSDTDAVLAALLG</sequence>
<evidence type="ECO:0000313" key="2">
    <source>
        <dbReference type="Proteomes" id="UP000215005"/>
    </source>
</evidence>
<dbReference type="PANTHER" id="PTHR43434:SF1">
    <property type="entry name" value="PHOSPHOGLYCOLATE PHOSPHATASE"/>
    <property type="match status" value="1"/>
</dbReference>
<dbReference type="SFLD" id="SFLDS00003">
    <property type="entry name" value="Haloacid_Dehalogenase"/>
    <property type="match status" value="1"/>
</dbReference>
<dbReference type="InterPro" id="IPR023214">
    <property type="entry name" value="HAD_sf"/>
</dbReference>
<gene>
    <name evidence="1" type="ORF">CDO52_08325</name>
</gene>
<dbReference type="InterPro" id="IPR023198">
    <property type="entry name" value="PGP-like_dom2"/>
</dbReference>